<dbReference type="Proteomes" id="UP000229675">
    <property type="component" value="Unassembled WGS sequence"/>
</dbReference>
<dbReference type="Gene3D" id="3.40.50.2000">
    <property type="entry name" value="Glycogen Phosphorylase B"/>
    <property type="match status" value="2"/>
</dbReference>
<dbReference type="GO" id="GO:0016757">
    <property type="term" value="F:glycosyltransferase activity"/>
    <property type="evidence" value="ECO:0007669"/>
    <property type="project" value="InterPro"/>
</dbReference>
<gene>
    <name evidence="3" type="ORF">COT59_00710</name>
</gene>
<feature type="domain" description="Glycosyl transferase family 1" evidence="1">
    <location>
        <begin position="179"/>
        <end position="345"/>
    </location>
</feature>
<dbReference type="InterPro" id="IPR028098">
    <property type="entry name" value="Glyco_trans_4-like_N"/>
</dbReference>
<dbReference type="SUPFAM" id="SSF53756">
    <property type="entry name" value="UDP-Glycosyltransferase/glycogen phosphorylase"/>
    <property type="match status" value="1"/>
</dbReference>
<evidence type="ECO:0000313" key="4">
    <source>
        <dbReference type="Proteomes" id="UP000229675"/>
    </source>
</evidence>
<feature type="domain" description="Glycosyltransferase subfamily 4-like N-terminal" evidence="2">
    <location>
        <begin position="38"/>
        <end position="168"/>
    </location>
</feature>
<dbReference type="PANTHER" id="PTHR12526">
    <property type="entry name" value="GLYCOSYLTRANSFERASE"/>
    <property type="match status" value="1"/>
</dbReference>
<dbReference type="EMBL" id="PEZD01000018">
    <property type="protein sequence ID" value="PIS17424.1"/>
    <property type="molecule type" value="Genomic_DNA"/>
</dbReference>
<evidence type="ECO:0000313" key="3">
    <source>
        <dbReference type="EMBL" id="PIS17424.1"/>
    </source>
</evidence>
<protein>
    <recommendedName>
        <fullName evidence="5">Glycosyl transferase family 1 domain-containing protein</fullName>
    </recommendedName>
</protein>
<evidence type="ECO:0000259" key="2">
    <source>
        <dbReference type="Pfam" id="PF13439"/>
    </source>
</evidence>
<accession>A0A2H0WXM6</accession>
<proteinExistence type="predicted"/>
<dbReference type="InterPro" id="IPR001296">
    <property type="entry name" value="Glyco_trans_1"/>
</dbReference>
<evidence type="ECO:0008006" key="5">
    <source>
        <dbReference type="Google" id="ProtNLM"/>
    </source>
</evidence>
<reference evidence="4" key="1">
    <citation type="submission" date="2017-09" db="EMBL/GenBank/DDBJ databases">
        <title>Depth-based differentiation of microbial function through sediment-hosted aquifers and enrichment of novel symbionts in the deep terrestrial subsurface.</title>
        <authorList>
            <person name="Probst A.J."/>
            <person name="Ladd B."/>
            <person name="Jarett J.K."/>
            <person name="Geller-Mcgrath D.E."/>
            <person name="Sieber C.M.K."/>
            <person name="Emerson J.B."/>
            <person name="Anantharaman K."/>
            <person name="Thomas B.C."/>
            <person name="Malmstrom R."/>
            <person name="Stieglmeier M."/>
            <person name="Klingl A."/>
            <person name="Woyke T."/>
            <person name="Ryan C.M."/>
            <person name="Banfield J.F."/>
        </authorList>
    </citation>
    <scope>NUCLEOTIDE SEQUENCE [LARGE SCALE GENOMIC DNA]</scope>
</reference>
<evidence type="ECO:0000259" key="1">
    <source>
        <dbReference type="Pfam" id="PF00534"/>
    </source>
</evidence>
<dbReference type="CDD" id="cd03801">
    <property type="entry name" value="GT4_PimA-like"/>
    <property type="match status" value="1"/>
</dbReference>
<dbReference type="Pfam" id="PF13439">
    <property type="entry name" value="Glyco_transf_4"/>
    <property type="match status" value="1"/>
</dbReference>
<organism evidence="3 4">
    <name type="scientific">Candidatus Nealsonbacteria bacterium CG09_land_8_20_14_0_10_42_14</name>
    <dbReference type="NCBI Taxonomy" id="1974707"/>
    <lineage>
        <taxon>Bacteria</taxon>
        <taxon>Candidatus Nealsoniibacteriota</taxon>
    </lineage>
</organism>
<sequence>MTQVNKKILILAGIYPPDIGGPAVYSQKLAQELSAPVISYSGLLKKFPRGLRHFLYLLAVLKLAGKCDILYAQTIFSAGIPGFLAGKLFGKKLVIKITGDHAWERFNNGESVEEFQNKKYGWRVEFVKKMQAYLLKKASKIITPSQYLKRIIVGWGVPSEKIAVVYNAAAVLPDSTISRQEAQKKINVEGDIILSVGRLMSWKGFDTLIEIMPDLLKENPNFYLVIAGDGPEEKKLKAKIAELKLEDKVKLAGRIPHSKMHLYFRAADLFVLNTGYEGLSHVILETMQAGAPIVTTNIGGNPELIEDGENGILTEYNNKEQLKGAILRLFGDKNLQEKFKQNSKEKLKMFTWQIIIDQTLEVFHSL</sequence>
<dbReference type="Pfam" id="PF00534">
    <property type="entry name" value="Glycos_transf_1"/>
    <property type="match status" value="1"/>
</dbReference>
<dbReference type="AlphaFoldDB" id="A0A2H0WXM6"/>
<comment type="caution">
    <text evidence="3">The sequence shown here is derived from an EMBL/GenBank/DDBJ whole genome shotgun (WGS) entry which is preliminary data.</text>
</comment>
<name>A0A2H0WXM6_9BACT</name>